<dbReference type="RefSeq" id="WP_208878392.1">
    <property type="nucleotide sequence ID" value="NZ_CP031320.1"/>
</dbReference>
<evidence type="ECO:0000313" key="6">
    <source>
        <dbReference type="EMBL" id="AXK33508.1"/>
    </source>
</evidence>
<dbReference type="GO" id="GO:0016301">
    <property type="term" value="F:kinase activity"/>
    <property type="evidence" value="ECO:0007669"/>
    <property type="project" value="UniProtKB-KW"/>
</dbReference>
<evidence type="ECO:0000259" key="5">
    <source>
        <dbReference type="Pfam" id="PF00294"/>
    </source>
</evidence>
<dbReference type="InterPro" id="IPR002173">
    <property type="entry name" value="Carboh/pur_kinase_PfkB_CS"/>
</dbReference>
<name>A0A345XPE2_9ACTN</name>
<dbReference type="SUPFAM" id="SSF53613">
    <property type="entry name" value="Ribokinase-like"/>
    <property type="match status" value="1"/>
</dbReference>
<proteinExistence type="inferred from homology"/>
<dbReference type="PANTHER" id="PTHR42774:SF3">
    <property type="entry name" value="KETOHEXOKINASE"/>
    <property type="match status" value="1"/>
</dbReference>
<dbReference type="Pfam" id="PF00294">
    <property type="entry name" value="PfkB"/>
    <property type="match status" value="1"/>
</dbReference>
<evidence type="ECO:0000256" key="4">
    <source>
        <dbReference type="RuleBase" id="RU003704"/>
    </source>
</evidence>
<protein>
    <submittedName>
        <fullName evidence="6">Ribokinase</fullName>
    </submittedName>
</protein>
<dbReference type="InterPro" id="IPR052562">
    <property type="entry name" value="Ketohexokinase-related"/>
</dbReference>
<sequence length="301" mass="30588">MTRVVFVGVATADVIAVVDHHPSADERIVADDLVHAGGGPAATAAVTAARLGLRPELVCTVGDDAQGRTVAADLAAEGVDLRHLHIDPGVRTPASVVISSRRETARAICTLPVPALELGPGARDAVRNADWVHADHLGWPAVAALLADVPPERRPRLSVDEGNPVAGPLCDPADVQLYVPTLARLTARHPDAAGSEPALLAAPGAEQVVATDGARGALGRDAGGAVHRVPAPPVEVVSTLGAGDVFHGALLTGVVRGLPLPEAMAYAGEVAALSCRAVDGRSAIPGRHEVTAPSGDVKESE</sequence>
<comment type="similarity">
    <text evidence="1 4">Belongs to the carbohydrate kinase PfkB family.</text>
</comment>
<dbReference type="InterPro" id="IPR002139">
    <property type="entry name" value="Ribo/fructo_kinase"/>
</dbReference>
<feature type="domain" description="Carbohydrate kinase PfkB" evidence="5">
    <location>
        <begin position="1"/>
        <end position="283"/>
    </location>
</feature>
<reference evidence="6 7" key="1">
    <citation type="submission" date="2018-07" db="EMBL/GenBank/DDBJ databases">
        <title>Draft genome of the type strain Streptomyces armeniacus ATCC 15676.</title>
        <authorList>
            <person name="Labana P."/>
            <person name="Gosse J.T."/>
            <person name="Boddy C.N."/>
        </authorList>
    </citation>
    <scope>NUCLEOTIDE SEQUENCE [LARGE SCALE GENOMIC DNA]</scope>
    <source>
        <strain evidence="6 7">ATCC 15676</strain>
    </source>
</reference>
<gene>
    <name evidence="6" type="ORF">DVA86_13465</name>
</gene>
<evidence type="ECO:0000313" key="7">
    <source>
        <dbReference type="Proteomes" id="UP000254425"/>
    </source>
</evidence>
<dbReference type="InterPro" id="IPR029056">
    <property type="entry name" value="Ribokinase-like"/>
</dbReference>
<dbReference type="Gene3D" id="3.40.1190.20">
    <property type="match status" value="1"/>
</dbReference>
<organism evidence="6 7">
    <name type="scientific">Streptomyces armeniacus</name>
    <dbReference type="NCBI Taxonomy" id="83291"/>
    <lineage>
        <taxon>Bacteria</taxon>
        <taxon>Bacillati</taxon>
        <taxon>Actinomycetota</taxon>
        <taxon>Actinomycetes</taxon>
        <taxon>Kitasatosporales</taxon>
        <taxon>Streptomycetaceae</taxon>
        <taxon>Streptomyces</taxon>
    </lineage>
</organism>
<dbReference type="PROSITE" id="PS00584">
    <property type="entry name" value="PFKB_KINASES_2"/>
    <property type="match status" value="1"/>
</dbReference>
<dbReference type="PANTHER" id="PTHR42774">
    <property type="entry name" value="PHOSPHOTRANSFERASE SYSTEM TRANSPORT PROTEIN"/>
    <property type="match status" value="1"/>
</dbReference>
<keyword evidence="3 4" id="KW-0418">Kinase</keyword>
<evidence type="ECO:0000256" key="3">
    <source>
        <dbReference type="ARBA" id="ARBA00022777"/>
    </source>
</evidence>
<evidence type="ECO:0000256" key="2">
    <source>
        <dbReference type="ARBA" id="ARBA00022679"/>
    </source>
</evidence>
<keyword evidence="2 4" id="KW-0808">Transferase</keyword>
<dbReference type="EMBL" id="CP031320">
    <property type="protein sequence ID" value="AXK33508.1"/>
    <property type="molecule type" value="Genomic_DNA"/>
</dbReference>
<dbReference type="InterPro" id="IPR011611">
    <property type="entry name" value="PfkB_dom"/>
</dbReference>
<dbReference type="Proteomes" id="UP000254425">
    <property type="component" value="Chromosome"/>
</dbReference>
<dbReference type="AlphaFoldDB" id="A0A345XPE2"/>
<dbReference type="KEGG" id="sarm:DVA86_13465"/>
<evidence type="ECO:0000256" key="1">
    <source>
        <dbReference type="ARBA" id="ARBA00010688"/>
    </source>
</evidence>
<keyword evidence="7" id="KW-1185">Reference proteome</keyword>
<accession>A0A345XPE2</accession>
<dbReference type="PRINTS" id="PR00990">
    <property type="entry name" value="RIBOKINASE"/>
</dbReference>